<organism evidence="2 3">
    <name type="scientific">Tenebrio molitor</name>
    <name type="common">Yellow mealworm beetle</name>
    <dbReference type="NCBI Taxonomy" id="7067"/>
    <lineage>
        <taxon>Eukaryota</taxon>
        <taxon>Metazoa</taxon>
        <taxon>Ecdysozoa</taxon>
        <taxon>Arthropoda</taxon>
        <taxon>Hexapoda</taxon>
        <taxon>Insecta</taxon>
        <taxon>Pterygota</taxon>
        <taxon>Neoptera</taxon>
        <taxon>Endopterygota</taxon>
        <taxon>Coleoptera</taxon>
        <taxon>Polyphaga</taxon>
        <taxon>Cucujiformia</taxon>
        <taxon>Tenebrionidae</taxon>
        <taxon>Tenebrio</taxon>
    </lineage>
</organism>
<feature type="transmembrane region" description="Helical" evidence="1">
    <location>
        <begin position="29"/>
        <end position="47"/>
    </location>
</feature>
<reference evidence="2" key="2">
    <citation type="submission" date="2021-08" db="EMBL/GenBank/DDBJ databases">
        <authorList>
            <person name="Eriksson T."/>
        </authorList>
    </citation>
    <scope>NUCLEOTIDE SEQUENCE</scope>
    <source>
        <strain evidence="2">Stoneville</strain>
        <tissue evidence="2">Whole head</tissue>
    </source>
</reference>
<comment type="caution">
    <text evidence="2">The sequence shown here is derived from an EMBL/GenBank/DDBJ whole genome shotgun (WGS) entry which is preliminary data.</text>
</comment>
<evidence type="ECO:0000313" key="3">
    <source>
        <dbReference type="Proteomes" id="UP000719412"/>
    </source>
</evidence>
<sequence length="81" mass="8597">MGQYQPSPGLWKASAARPPFGGMRDERPAAMLPTVVVFAAALGLISVDGRGDKFGILVDRKLYLSPGRMQISGNIGLLVLV</sequence>
<evidence type="ECO:0000313" key="2">
    <source>
        <dbReference type="EMBL" id="KAH0814224.1"/>
    </source>
</evidence>
<keyword evidence="1" id="KW-0472">Membrane</keyword>
<protein>
    <submittedName>
        <fullName evidence="2">Uncharacterized protein</fullName>
    </submittedName>
</protein>
<reference evidence="2" key="1">
    <citation type="journal article" date="2020" name="J Insects Food Feed">
        <title>The yellow mealworm (Tenebrio molitor) genome: a resource for the emerging insects as food and feed industry.</title>
        <authorList>
            <person name="Eriksson T."/>
            <person name="Andere A."/>
            <person name="Kelstrup H."/>
            <person name="Emery V."/>
            <person name="Picard C."/>
        </authorList>
    </citation>
    <scope>NUCLEOTIDE SEQUENCE</scope>
    <source>
        <strain evidence="2">Stoneville</strain>
        <tissue evidence="2">Whole head</tissue>
    </source>
</reference>
<proteinExistence type="predicted"/>
<keyword evidence="1" id="KW-1133">Transmembrane helix</keyword>
<evidence type="ECO:0000256" key="1">
    <source>
        <dbReference type="SAM" id="Phobius"/>
    </source>
</evidence>
<dbReference type="EMBL" id="JABDTM020024505">
    <property type="protein sequence ID" value="KAH0814224.1"/>
    <property type="molecule type" value="Genomic_DNA"/>
</dbReference>
<accession>A0A8J6L9Z7</accession>
<dbReference type="AlphaFoldDB" id="A0A8J6L9Z7"/>
<name>A0A8J6L9Z7_TENMO</name>
<keyword evidence="1" id="KW-0812">Transmembrane</keyword>
<keyword evidence="3" id="KW-1185">Reference proteome</keyword>
<dbReference type="Proteomes" id="UP000719412">
    <property type="component" value="Unassembled WGS sequence"/>
</dbReference>
<gene>
    <name evidence="2" type="ORF">GEV33_008567</name>
</gene>